<dbReference type="Pfam" id="PF12708">
    <property type="entry name" value="Pect-lyase_RHGA_epim"/>
    <property type="match status" value="1"/>
</dbReference>
<feature type="chain" id="PRO_5047325936" description="Rhamnogalacturonase A/B/Epimerase-like pectate lyase domain-containing protein" evidence="1">
    <location>
        <begin position="28"/>
        <end position="552"/>
    </location>
</feature>
<dbReference type="PANTHER" id="PTHR33928">
    <property type="entry name" value="POLYGALACTURONASE QRT3"/>
    <property type="match status" value="1"/>
</dbReference>
<accession>A0ABR4BS02</accession>
<evidence type="ECO:0000313" key="3">
    <source>
        <dbReference type="EMBL" id="KAL2060447.1"/>
    </source>
</evidence>
<keyword evidence="1" id="KW-0732">Signal</keyword>
<dbReference type="Gene3D" id="2.160.20.10">
    <property type="entry name" value="Single-stranded right-handed beta-helix, Pectin lyase-like"/>
    <property type="match status" value="1"/>
</dbReference>
<evidence type="ECO:0000313" key="4">
    <source>
        <dbReference type="Proteomes" id="UP001595075"/>
    </source>
</evidence>
<name>A0ABR4BS02_9HELO</name>
<keyword evidence="4" id="KW-1185">Reference proteome</keyword>
<dbReference type="InterPro" id="IPR011050">
    <property type="entry name" value="Pectin_lyase_fold/virulence"/>
</dbReference>
<dbReference type="InterPro" id="IPR024535">
    <property type="entry name" value="RHGA/B-epi-like_pectate_lyase"/>
</dbReference>
<evidence type="ECO:0000256" key="1">
    <source>
        <dbReference type="SAM" id="SignalP"/>
    </source>
</evidence>
<gene>
    <name evidence="3" type="ORF">VTL71DRAFT_9478</name>
</gene>
<dbReference type="SUPFAM" id="SSF51126">
    <property type="entry name" value="Pectin lyase-like"/>
    <property type="match status" value="1"/>
</dbReference>
<protein>
    <recommendedName>
        <fullName evidence="2">Rhamnogalacturonase A/B/Epimerase-like pectate lyase domain-containing protein</fullName>
    </recommendedName>
</protein>
<organism evidence="3 4">
    <name type="scientific">Oculimacula yallundae</name>
    <dbReference type="NCBI Taxonomy" id="86028"/>
    <lineage>
        <taxon>Eukaryota</taxon>
        <taxon>Fungi</taxon>
        <taxon>Dikarya</taxon>
        <taxon>Ascomycota</taxon>
        <taxon>Pezizomycotina</taxon>
        <taxon>Leotiomycetes</taxon>
        <taxon>Helotiales</taxon>
        <taxon>Ploettnerulaceae</taxon>
        <taxon>Oculimacula</taxon>
    </lineage>
</organism>
<evidence type="ECO:0000259" key="2">
    <source>
        <dbReference type="Pfam" id="PF12708"/>
    </source>
</evidence>
<dbReference type="Proteomes" id="UP001595075">
    <property type="component" value="Unassembled WGS sequence"/>
</dbReference>
<proteinExistence type="predicted"/>
<feature type="domain" description="Rhamnogalacturonase A/B/Epimerase-like pectate lyase" evidence="2">
    <location>
        <begin position="273"/>
        <end position="496"/>
    </location>
</feature>
<dbReference type="EMBL" id="JAZHXI010000022">
    <property type="protein sequence ID" value="KAL2060447.1"/>
    <property type="molecule type" value="Genomic_DNA"/>
</dbReference>
<comment type="caution">
    <text evidence="3">The sequence shown here is derived from an EMBL/GenBank/DDBJ whole genome shotgun (WGS) entry which is preliminary data.</text>
</comment>
<feature type="signal peptide" evidence="1">
    <location>
        <begin position="1"/>
        <end position="27"/>
    </location>
</feature>
<sequence length="552" mass="60792">MLFIHWRRVFHPLFIVLFTFALDVVNASHSHHAHHHHHRDLQTDLHLSANTTVTQSPTAPSENFPIIGSPDIDISSFIDNLVLNWTRTDPKFNASKTELDKLFSLASQLKSAVLNPEKRSTETAEAVRSPATQSSYFRRGVTNSTVTSNSTLESARDLVRKAQEEANARNVERLNNPRLNVYYTSNSTKHAHKRKRAMEADLLQINATVAAAAALVAEADAGHADEELTAGQKYVLGQKQKRGLEKRATRFWMENIEHTGRFPYGGESNYKVYRNVKDYGAVGDGKTDDTAAINRAMQDGSRCGENCGSSTVKGAIVYFPPGTYLISSTIESYYNTQMVGDANDLPVLLAAPSFVGLGVVSSDKYVDQAAGGQWYINQSNFLRQMRNFVIDITRANMKDIAGLHWQVAQATSVQNVVFFQSNDKEKGHIGIFAENGSGGFMSDLNFIGGAIGIRCGNQQFTTRNFVFASVRIAIDMLWDWGWTWKSLSIVGSDIGIKVSGDFMGGSILVVDSFFADTILGIGVTTPKGSTDEQHFTINIVNTAFSNTPTAVK</sequence>
<dbReference type="PANTHER" id="PTHR33928:SF2">
    <property type="entry name" value="PECTATE LYASE SUPERFAMILY PROTEIN DOMAIN-CONTAINING PROTEIN-RELATED"/>
    <property type="match status" value="1"/>
</dbReference>
<reference evidence="3 4" key="1">
    <citation type="journal article" date="2024" name="Commun. Biol.">
        <title>Comparative genomic analysis of thermophilic fungi reveals convergent evolutionary adaptations and gene losses.</title>
        <authorList>
            <person name="Steindorff A.S."/>
            <person name="Aguilar-Pontes M.V."/>
            <person name="Robinson A.J."/>
            <person name="Andreopoulos B."/>
            <person name="LaButti K."/>
            <person name="Kuo A."/>
            <person name="Mondo S."/>
            <person name="Riley R."/>
            <person name="Otillar R."/>
            <person name="Haridas S."/>
            <person name="Lipzen A."/>
            <person name="Grimwood J."/>
            <person name="Schmutz J."/>
            <person name="Clum A."/>
            <person name="Reid I.D."/>
            <person name="Moisan M.C."/>
            <person name="Butler G."/>
            <person name="Nguyen T.T.M."/>
            <person name="Dewar K."/>
            <person name="Conant G."/>
            <person name="Drula E."/>
            <person name="Henrissat B."/>
            <person name="Hansel C."/>
            <person name="Singer S."/>
            <person name="Hutchinson M.I."/>
            <person name="de Vries R.P."/>
            <person name="Natvig D.O."/>
            <person name="Powell A.J."/>
            <person name="Tsang A."/>
            <person name="Grigoriev I.V."/>
        </authorList>
    </citation>
    <scope>NUCLEOTIDE SEQUENCE [LARGE SCALE GENOMIC DNA]</scope>
    <source>
        <strain evidence="3 4">CBS 494.80</strain>
    </source>
</reference>
<dbReference type="InterPro" id="IPR039279">
    <property type="entry name" value="QRT3-like"/>
</dbReference>
<dbReference type="InterPro" id="IPR012334">
    <property type="entry name" value="Pectin_lyas_fold"/>
</dbReference>